<evidence type="ECO:0000313" key="7">
    <source>
        <dbReference type="Proteomes" id="UP000054560"/>
    </source>
</evidence>
<organism evidence="6 7">
    <name type="scientific">Sphaeroforma arctica JP610</name>
    <dbReference type="NCBI Taxonomy" id="667725"/>
    <lineage>
        <taxon>Eukaryota</taxon>
        <taxon>Ichthyosporea</taxon>
        <taxon>Ichthyophonida</taxon>
        <taxon>Sphaeroforma</taxon>
    </lineage>
</organism>
<dbReference type="Pfam" id="PF13639">
    <property type="entry name" value="zf-RING_2"/>
    <property type="match status" value="1"/>
</dbReference>
<dbReference type="RefSeq" id="XP_014158895.1">
    <property type="nucleotide sequence ID" value="XM_014303420.1"/>
</dbReference>
<evidence type="ECO:0000256" key="2">
    <source>
        <dbReference type="ARBA" id="ARBA00022771"/>
    </source>
</evidence>
<keyword evidence="2 4" id="KW-0863">Zinc-finger</keyword>
<dbReference type="GO" id="GO:0061630">
    <property type="term" value="F:ubiquitin protein ligase activity"/>
    <property type="evidence" value="ECO:0007669"/>
    <property type="project" value="TreeGrafter"/>
</dbReference>
<evidence type="ECO:0000256" key="4">
    <source>
        <dbReference type="PROSITE-ProRule" id="PRU00175"/>
    </source>
</evidence>
<keyword evidence="3" id="KW-0862">Zinc</keyword>
<dbReference type="OrthoDB" id="21204at2759"/>
<dbReference type="PROSITE" id="PS50089">
    <property type="entry name" value="ZF_RING_2"/>
    <property type="match status" value="1"/>
</dbReference>
<evidence type="ECO:0000259" key="5">
    <source>
        <dbReference type="PROSITE" id="PS50089"/>
    </source>
</evidence>
<evidence type="ECO:0000256" key="1">
    <source>
        <dbReference type="ARBA" id="ARBA00022723"/>
    </source>
</evidence>
<proteinExistence type="predicted"/>
<name>A0A0L0G9Q4_9EUKA</name>
<dbReference type="Proteomes" id="UP000054560">
    <property type="component" value="Unassembled WGS sequence"/>
</dbReference>
<keyword evidence="7" id="KW-1185">Reference proteome</keyword>
<dbReference type="PANTHER" id="PTHR15710">
    <property type="entry name" value="E3 UBIQUITIN-PROTEIN LIGASE PRAJA"/>
    <property type="match status" value="1"/>
</dbReference>
<reference evidence="6 7" key="1">
    <citation type="submission" date="2011-02" db="EMBL/GenBank/DDBJ databases">
        <title>The Genome Sequence of Sphaeroforma arctica JP610.</title>
        <authorList>
            <consortium name="The Broad Institute Genome Sequencing Platform"/>
            <person name="Russ C."/>
            <person name="Cuomo C."/>
            <person name="Young S.K."/>
            <person name="Zeng Q."/>
            <person name="Gargeya S."/>
            <person name="Alvarado L."/>
            <person name="Berlin A."/>
            <person name="Chapman S.B."/>
            <person name="Chen Z."/>
            <person name="Freedman E."/>
            <person name="Gellesch M."/>
            <person name="Goldberg J."/>
            <person name="Griggs A."/>
            <person name="Gujja S."/>
            <person name="Heilman E."/>
            <person name="Heiman D."/>
            <person name="Howarth C."/>
            <person name="Mehta T."/>
            <person name="Neiman D."/>
            <person name="Pearson M."/>
            <person name="Roberts A."/>
            <person name="Saif S."/>
            <person name="Shea T."/>
            <person name="Shenoy N."/>
            <person name="Sisk P."/>
            <person name="Stolte C."/>
            <person name="Sykes S."/>
            <person name="White J."/>
            <person name="Yandava C."/>
            <person name="Burger G."/>
            <person name="Gray M.W."/>
            <person name="Holland P.W.H."/>
            <person name="King N."/>
            <person name="Lang F.B.F."/>
            <person name="Roger A.J."/>
            <person name="Ruiz-Trillo I."/>
            <person name="Haas B."/>
            <person name="Nusbaum C."/>
            <person name="Birren B."/>
        </authorList>
    </citation>
    <scope>NUCLEOTIDE SEQUENCE [LARGE SCALE GENOMIC DNA]</scope>
    <source>
        <strain evidence="6 7">JP610</strain>
    </source>
</reference>
<dbReference type="InterPro" id="IPR013083">
    <property type="entry name" value="Znf_RING/FYVE/PHD"/>
</dbReference>
<dbReference type="GO" id="GO:0016567">
    <property type="term" value="P:protein ubiquitination"/>
    <property type="evidence" value="ECO:0007669"/>
    <property type="project" value="TreeGrafter"/>
</dbReference>
<dbReference type="InterPro" id="IPR001841">
    <property type="entry name" value="Znf_RING"/>
</dbReference>
<accession>A0A0L0G9Q4</accession>
<dbReference type="GO" id="GO:0008270">
    <property type="term" value="F:zinc ion binding"/>
    <property type="evidence" value="ECO:0007669"/>
    <property type="project" value="UniProtKB-KW"/>
</dbReference>
<dbReference type="EMBL" id="KQ241727">
    <property type="protein sequence ID" value="KNC84993.1"/>
    <property type="molecule type" value="Genomic_DNA"/>
</dbReference>
<dbReference type="GO" id="GO:0005737">
    <property type="term" value="C:cytoplasm"/>
    <property type="evidence" value="ECO:0007669"/>
    <property type="project" value="TreeGrafter"/>
</dbReference>
<dbReference type="AlphaFoldDB" id="A0A0L0G9Q4"/>
<dbReference type="GeneID" id="25903317"/>
<dbReference type="InterPro" id="IPR011016">
    <property type="entry name" value="Znf_RING-CH"/>
</dbReference>
<dbReference type="STRING" id="667725.A0A0L0G9Q4"/>
<dbReference type="PANTHER" id="PTHR15710:SF243">
    <property type="entry name" value="E3 UBIQUITIN-PROTEIN LIGASE PRAJA-2 ISOFORM X1"/>
    <property type="match status" value="1"/>
</dbReference>
<dbReference type="Gene3D" id="3.30.40.10">
    <property type="entry name" value="Zinc/RING finger domain, C3HC4 (zinc finger)"/>
    <property type="match status" value="1"/>
</dbReference>
<dbReference type="eggNOG" id="KOG0800">
    <property type="taxonomic scope" value="Eukaryota"/>
</dbReference>
<sequence length="335" mass="38000">MNMIPKDEVTQAAKVLNRVTGDIIRRHSLYRKRFRILKYLLQQGRHDSIAWQLVDILFSADEDPVFLSTNMTELLVDHVYTTGSVSIHEILVVTDIVLDMELNESMAEILQRFKAAMETPLYVSERARMKAASIEVESFMYGPSAWSLDGLTNDHFHATDSDNEYSDVESNDETIGIDGNHIGCLRGNASNPDVIPLLPTIPTIRECHICKDHDTKHVSVKLPCADTFHQKCVRRWLQSSNSCPLCKNELPRESTVPIASTFEALDIPKHLPLEKVIRVQVVKNSLPNPESNESGYKDAPKIYFVDRKGVVISSEKKKNTHWQIASKFGEEWLIS</sequence>
<protein>
    <recommendedName>
        <fullName evidence="5">RING-type domain-containing protein</fullName>
    </recommendedName>
</protein>
<dbReference type="SUPFAM" id="SSF57850">
    <property type="entry name" value="RING/U-box"/>
    <property type="match status" value="1"/>
</dbReference>
<dbReference type="SMART" id="SM00744">
    <property type="entry name" value="RINGv"/>
    <property type="match status" value="1"/>
</dbReference>
<feature type="domain" description="RING-type" evidence="5">
    <location>
        <begin position="207"/>
        <end position="247"/>
    </location>
</feature>
<evidence type="ECO:0000256" key="3">
    <source>
        <dbReference type="ARBA" id="ARBA00022833"/>
    </source>
</evidence>
<keyword evidence="1" id="KW-0479">Metal-binding</keyword>
<gene>
    <name evidence="6" type="ORF">SARC_02813</name>
</gene>
<evidence type="ECO:0000313" key="6">
    <source>
        <dbReference type="EMBL" id="KNC84993.1"/>
    </source>
</evidence>